<comment type="caution">
    <text evidence="3">The sequence shown here is derived from an EMBL/GenBank/DDBJ whole genome shotgun (WGS) entry which is preliminary data.</text>
</comment>
<dbReference type="CDD" id="cd18186">
    <property type="entry name" value="BTB_POZ_ZBTB_KLHL-like"/>
    <property type="match status" value="1"/>
</dbReference>
<dbReference type="PROSITE" id="PS50097">
    <property type="entry name" value="BTB"/>
    <property type="match status" value="1"/>
</dbReference>
<dbReference type="VEuPathDB" id="FungiDB:RhiirFUN_013064"/>
<dbReference type="PANTHER" id="PTHR45774:SF9">
    <property type="entry name" value="LUTE, ISOFORM D"/>
    <property type="match status" value="1"/>
</dbReference>
<dbReference type="InterPro" id="IPR000210">
    <property type="entry name" value="BTB/POZ_dom"/>
</dbReference>
<reference evidence="3 4" key="2">
    <citation type="submission" date="2017-10" db="EMBL/GenBank/DDBJ databases">
        <title>Genome analyses suggest a sexual origin of heterokaryosis in a supposedly ancient asexual fungus.</title>
        <authorList>
            <person name="Corradi N."/>
            <person name="Sedzielewska K."/>
            <person name="Noel J."/>
            <person name="Charron P."/>
            <person name="Farinelli L."/>
            <person name="Marton T."/>
            <person name="Kruger M."/>
            <person name="Pelin A."/>
            <person name="Brachmann A."/>
            <person name="Corradi N."/>
        </authorList>
    </citation>
    <scope>NUCLEOTIDE SEQUENCE [LARGE SCALE GENOMIC DNA]</scope>
    <source>
        <strain evidence="3 4">A1</strain>
    </source>
</reference>
<dbReference type="Gene3D" id="1.25.40.420">
    <property type="match status" value="1"/>
</dbReference>
<dbReference type="InterPro" id="IPR011333">
    <property type="entry name" value="SKP1/BTB/POZ_sf"/>
</dbReference>
<sequence>MEDYDVKIIVGKEPNIEEFKAHSTILSSKSIYFKNALSSRWVKKEDGIIIFYKPNISPLVFEVLIKHIYKGILSVENNGINLMDVIIAADELKLLEVYQQLENRFLDNKLNWKPKEIITALQHDRFTNLYNFALGIIYRNPIIIFESEDFSKIKEVQLIQLLKSDDLVLKEIKIWKYLIKWGIKNTDSISDDDLTKWTSKNFVGLKNTLRNCIPHIRFFSMSPNEYTKATRHFKDILPDGLDEEVLQYFLDPTSKLSFDVLPLRGYPFDSNIINAKDAALIASWVHKKRTPYNNYKDLPSKFKLIYRASRDGFGINNFHKNCDNKESTVIIIKIRNSGEIIGGYNPLEWRSIKIEENETSRLLSHNQDFYNDYKCKASNSFIFSLTNQKFPILSRISSKEEAIIWCKNKGPCFGLQDLCIKPLKPSNNFNVICESKQHSYEKKIINGEIFEIEEYEVFQVDKGFSHKMFQFIAFIYKDKIDEKVAPFRVNVKVPDQVELMKVLVNPDIEEWLKFMGGITI</sequence>
<dbReference type="Proteomes" id="UP000232688">
    <property type="component" value="Unassembled WGS sequence"/>
</dbReference>
<accession>A0A2N0RE31</accession>
<proteinExistence type="predicted"/>
<dbReference type="Gene3D" id="3.30.710.10">
    <property type="entry name" value="Potassium Channel Kv1.1, Chain A"/>
    <property type="match status" value="1"/>
</dbReference>
<dbReference type="SMART" id="SM00225">
    <property type="entry name" value="BTB"/>
    <property type="match status" value="1"/>
</dbReference>
<evidence type="ECO:0000313" key="3">
    <source>
        <dbReference type="EMBL" id="PKC61549.1"/>
    </source>
</evidence>
<evidence type="ECO:0000259" key="2">
    <source>
        <dbReference type="PROSITE" id="PS51886"/>
    </source>
</evidence>
<dbReference type="GO" id="GO:0005829">
    <property type="term" value="C:cytosol"/>
    <property type="evidence" value="ECO:0007669"/>
    <property type="project" value="TreeGrafter"/>
</dbReference>
<dbReference type="Pfam" id="PF07534">
    <property type="entry name" value="TLD"/>
    <property type="match status" value="1"/>
</dbReference>
<dbReference type="SUPFAM" id="SSF54695">
    <property type="entry name" value="POZ domain"/>
    <property type="match status" value="1"/>
</dbReference>
<feature type="domain" description="TLDc" evidence="2">
    <location>
        <begin position="271"/>
        <end position="461"/>
    </location>
</feature>
<dbReference type="Pfam" id="PF00651">
    <property type="entry name" value="BTB"/>
    <property type="match status" value="1"/>
</dbReference>
<dbReference type="InterPro" id="IPR011705">
    <property type="entry name" value="BACK"/>
</dbReference>
<dbReference type="VEuPathDB" id="FungiDB:FUN_016320"/>
<dbReference type="PROSITE" id="PS51886">
    <property type="entry name" value="TLDC"/>
    <property type="match status" value="1"/>
</dbReference>
<feature type="domain" description="BTB" evidence="1">
    <location>
        <begin position="4"/>
        <end position="77"/>
    </location>
</feature>
<organism evidence="3 4">
    <name type="scientific">Rhizophagus irregularis</name>
    <dbReference type="NCBI Taxonomy" id="588596"/>
    <lineage>
        <taxon>Eukaryota</taxon>
        <taxon>Fungi</taxon>
        <taxon>Fungi incertae sedis</taxon>
        <taxon>Mucoromycota</taxon>
        <taxon>Glomeromycotina</taxon>
        <taxon>Glomeromycetes</taxon>
        <taxon>Glomerales</taxon>
        <taxon>Glomeraceae</taxon>
        <taxon>Rhizophagus</taxon>
    </lineage>
</organism>
<dbReference type="VEuPathDB" id="FungiDB:RhiirA1_539088"/>
<dbReference type="InterPro" id="IPR006571">
    <property type="entry name" value="TLDc_dom"/>
</dbReference>
<name>A0A2N0RE31_9GLOM</name>
<dbReference type="Pfam" id="PF07707">
    <property type="entry name" value="BACK"/>
    <property type="match status" value="1"/>
</dbReference>
<dbReference type="AlphaFoldDB" id="A0A2N0RE31"/>
<dbReference type="PANTHER" id="PTHR45774">
    <property type="entry name" value="BTB/POZ DOMAIN-CONTAINING"/>
    <property type="match status" value="1"/>
</dbReference>
<gene>
    <name evidence="3" type="ORF">RhiirA1_539088</name>
</gene>
<evidence type="ECO:0000313" key="4">
    <source>
        <dbReference type="Proteomes" id="UP000232688"/>
    </source>
</evidence>
<evidence type="ECO:0008006" key="5">
    <source>
        <dbReference type="Google" id="ProtNLM"/>
    </source>
</evidence>
<protein>
    <recommendedName>
        <fullName evidence="5">Serine-enriched protein</fullName>
    </recommendedName>
</protein>
<evidence type="ECO:0000259" key="1">
    <source>
        <dbReference type="PROSITE" id="PS50097"/>
    </source>
</evidence>
<dbReference type="EMBL" id="LLXH01000969">
    <property type="protein sequence ID" value="PKC61549.1"/>
    <property type="molecule type" value="Genomic_DNA"/>
</dbReference>
<reference evidence="3 4" key="1">
    <citation type="submission" date="2017-10" db="EMBL/GenBank/DDBJ databases">
        <title>Extensive intraspecific genome diversity in a model arbuscular mycorrhizal fungus.</title>
        <authorList>
            <person name="Chen E.C.H."/>
            <person name="Morin E."/>
            <person name="Baudet D."/>
            <person name="Noel J."/>
            <person name="Ndikumana S."/>
            <person name="Charron P."/>
            <person name="St-Onge C."/>
            <person name="Giorgi J."/>
            <person name="Grigoriev I.V."/>
            <person name="Roux C."/>
            <person name="Martin F.M."/>
            <person name="Corradi N."/>
        </authorList>
    </citation>
    <scope>NUCLEOTIDE SEQUENCE [LARGE SCALE GENOMIC DNA]</scope>
    <source>
        <strain evidence="3 4">A1</strain>
    </source>
</reference>